<evidence type="ECO:0000256" key="1">
    <source>
        <dbReference type="SAM" id="MobiDB-lite"/>
    </source>
</evidence>
<evidence type="ECO:0000313" key="3">
    <source>
        <dbReference type="Proteomes" id="UP000283383"/>
    </source>
</evidence>
<dbReference type="Proteomes" id="UP000283383">
    <property type="component" value="Unassembled WGS sequence"/>
</dbReference>
<dbReference type="EMBL" id="MCBQ01001384">
    <property type="protein sequence ID" value="RKF83391.1"/>
    <property type="molecule type" value="Genomic_DNA"/>
</dbReference>
<feature type="compositionally biased region" description="Basic and acidic residues" evidence="1">
    <location>
        <begin position="1"/>
        <end position="11"/>
    </location>
</feature>
<name>A0A420J9F0_9PEZI</name>
<feature type="region of interest" description="Disordered" evidence="1">
    <location>
        <begin position="1"/>
        <end position="27"/>
    </location>
</feature>
<proteinExistence type="predicted"/>
<gene>
    <name evidence="2" type="ORF">GcM3_013008</name>
</gene>
<evidence type="ECO:0000313" key="2">
    <source>
        <dbReference type="EMBL" id="RKF83391.1"/>
    </source>
</evidence>
<reference evidence="2 3" key="1">
    <citation type="journal article" date="2018" name="BMC Genomics">
        <title>Comparative genome analyses reveal sequence features reflecting distinct modes of host-adaptation between dicot and monocot powdery mildew.</title>
        <authorList>
            <person name="Wu Y."/>
            <person name="Ma X."/>
            <person name="Pan Z."/>
            <person name="Kale S.D."/>
            <person name="Song Y."/>
            <person name="King H."/>
            <person name="Zhang Q."/>
            <person name="Presley C."/>
            <person name="Deng X."/>
            <person name="Wei C.I."/>
            <person name="Xiao S."/>
        </authorList>
    </citation>
    <scope>NUCLEOTIDE SEQUENCE [LARGE SCALE GENOMIC DNA]</scope>
    <source>
        <strain evidence="2">UMSG3</strain>
    </source>
</reference>
<organism evidence="2 3">
    <name type="scientific">Golovinomyces cichoracearum</name>
    <dbReference type="NCBI Taxonomy" id="62708"/>
    <lineage>
        <taxon>Eukaryota</taxon>
        <taxon>Fungi</taxon>
        <taxon>Dikarya</taxon>
        <taxon>Ascomycota</taxon>
        <taxon>Pezizomycotina</taxon>
        <taxon>Leotiomycetes</taxon>
        <taxon>Erysiphales</taxon>
        <taxon>Erysiphaceae</taxon>
        <taxon>Golovinomyces</taxon>
    </lineage>
</organism>
<dbReference type="AlphaFoldDB" id="A0A420J9F0"/>
<comment type="caution">
    <text evidence="2">The sequence shown here is derived from an EMBL/GenBank/DDBJ whole genome shotgun (WGS) entry which is preliminary data.</text>
</comment>
<keyword evidence="3" id="KW-1185">Reference proteome</keyword>
<accession>A0A420J9F0</accession>
<feature type="compositionally biased region" description="Polar residues" evidence="1">
    <location>
        <begin position="12"/>
        <end position="27"/>
    </location>
</feature>
<sequence length="97" mass="10801">MADESRLKSRESTATSPSLIPRNSYSKVQMDETQTTVGALFLGRKNKAKLLQESVRGPFCADHVQALTHSQLRAAQRTHNGLIKKIEHGSWIIICLV</sequence>
<protein>
    <submittedName>
        <fullName evidence="2">Uncharacterized protein</fullName>
    </submittedName>
</protein>